<dbReference type="RefSeq" id="WP_172161155.1">
    <property type="nucleotide sequence ID" value="NZ_CP053564.1"/>
</dbReference>
<proteinExistence type="predicted"/>
<evidence type="ECO:0000313" key="1">
    <source>
        <dbReference type="EMBL" id="QJY47966.1"/>
    </source>
</evidence>
<dbReference type="SUPFAM" id="SSF53335">
    <property type="entry name" value="S-adenosyl-L-methionine-dependent methyltransferases"/>
    <property type="match status" value="1"/>
</dbReference>
<keyword evidence="2" id="KW-1185">Reference proteome</keyword>
<keyword evidence="1" id="KW-0808">Transferase</keyword>
<name>A0A6M6JKS5_9PSEU</name>
<dbReference type="AlphaFoldDB" id="A0A6M6JKS5"/>
<reference evidence="1 2" key="1">
    <citation type="submission" date="2020-05" db="EMBL/GenBank/DDBJ databases">
        <authorList>
            <person name="Mo P."/>
        </authorList>
    </citation>
    <scope>NUCLEOTIDE SEQUENCE [LARGE SCALE GENOMIC DNA]</scope>
    <source>
        <strain evidence="1 2">Gen01</strain>
    </source>
</reference>
<gene>
    <name evidence="1" type="ORF">HOP40_20980</name>
</gene>
<organism evidence="1 2">
    <name type="scientific">Pseudonocardia broussonetiae</name>
    <dbReference type="NCBI Taxonomy" id="2736640"/>
    <lineage>
        <taxon>Bacteria</taxon>
        <taxon>Bacillati</taxon>
        <taxon>Actinomycetota</taxon>
        <taxon>Actinomycetes</taxon>
        <taxon>Pseudonocardiales</taxon>
        <taxon>Pseudonocardiaceae</taxon>
        <taxon>Pseudonocardia</taxon>
    </lineage>
</organism>
<dbReference type="Pfam" id="PF13489">
    <property type="entry name" value="Methyltransf_23"/>
    <property type="match status" value="1"/>
</dbReference>
<dbReference type="EMBL" id="CP053564">
    <property type="protein sequence ID" value="QJY47966.1"/>
    <property type="molecule type" value="Genomic_DNA"/>
</dbReference>
<dbReference type="Proteomes" id="UP000505377">
    <property type="component" value="Chromosome"/>
</dbReference>
<dbReference type="InterPro" id="IPR029063">
    <property type="entry name" value="SAM-dependent_MTases_sf"/>
</dbReference>
<dbReference type="Gene3D" id="3.40.50.150">
    <property type="entry name" value="Vaccinia Virus protein VP39"/>
    <property type="match status" value="1"/>
</dbReference>
<accession>A0A6M6JKS5</accession>
<evidence type="ECO:0000313" key="2">
    <source>
        <dbReference type="Proteomes" id="UP000505377"/>
    </source>
</evidence>
<dbReference type="KEGG" id="pbro:HOP40_20980"/>
<dbReference type="GO" id="GO:0008168">
    <property type="term" value="F:methyltransferase activity"/>
    <property type="evidence" value="ECO:0007669"/>
    <property type="project" value="UniProtKB-KW"/>
</dbReference>
<sequence length="191" mass="20968">MAGQLYDGEFFEIVTSTASAAARRVVPHLLKWLVPSSVVDVGCGEGAWLAAFAAAGCSVIGVDGEYVDKERLLVPPEAFVVHDLEQPIRLAERFDLAVSLEVAEHLTPARAEGFVDDLVGLSSRVLFSAATPGQGGYGHVNEQPHTYWVRLFEERGYATTTVLQRTFADDSDIAFWYRDNMMLFVEVARVS</sequence>
<dbReference type="GO" id="GO:0032259">
    <property type="term" value="P:methylation"/>
    <property type="evidence" value="ECO:0007669"/>
    <property type="project" value="UniProtKB-KW"/>
</dbReference>
<keyword evidence="1" id="KW-0489">Methyltransferase</keyword>
<protein>
    <submittedName>
        <fullName evidence="1">Methyltransferase domain-containing protein</fullName>
    </submittedName>
</protein>